<keyword evidence="2" id="KW-1185">Reference proteome</keyword>
<dbReference type="RefSeq" id="WP_006677095.1">
    <property type="nucleotide sequence ID" value="NZ_AHKH01000028.1"/>
</dbReference>
<protein>
    <submittedName>
        <fullName evidence="1">Uncharacterized protein</fullName>
    </submittedName>
</protein>
<gene>
    <name evidence="1" type="ORF">PDENDC454_12980</name>
</gene>
<dbReference type="EMBL" id="AHKH01000028">
    <property type="protein sequence ID" value="EHQ61951.1"/>
    <property type="molecule type" value="Genomic_DNA"/>
</dbReference>
<name>H3SGE1_9BACL</name>
<dbReference type="Proteomes" id="UP000003900">
    <property type="component" value="Unassembled WGS sequence"/>
</dbReference>
<proteinExistence type="predicted"/>
<accession>H3SGE1</accession>
<sequence>MDAREYVQEVELNLRTISDLQEAQQIILDNVERRLDVSDWAGYLGNAATVVGLITAFSKHSVWGLATGLVGLFTSLLPNEKERLRVHLQNGINYLGTLQRYLIQNQEYDALKAKLPFLEYRNVDGTTRFVMGEGYITGVRYRGGGWNTDH</sequence>
<reference evidence="1 2" key="1">
    <citation type="journal article" date="2012" name="J. Bacteriol.">
        <title>Genome Sequence of the Pattern-Forming Social Bacterium Paenibacillus dendritiformis C454 Chiral Morphotype.</title>
        <authorList>
            <person name="Sirota-Madi A."/>
            <person name="Olender T."/>
            <person name="Helman Y."/>
            <person name="Brainis I."/>
            <person name="Finkelshtein A."/>
            <person name="Roth D."/>
            <person name="Hagai E."/>
            <person name="Leshkowitz D."/>
            <person name="Brodsky L."/>
            <person name="Galatenko V."/>
            <person name="Nikolaev V."/>
            <person name="Gutnick D.L."/>
            <person name="Lancet D."/>
            <person name="Ben-Jacob E."/>
        </authorList>
    </citation>
    <scope>NUCLEOTIDE SEQUENCE [LARGE SCALE GENOMIC DNA]</scope>
    <source>
        <strain evidence="1 2">C454</strain>
    </source>
</reference>
<dbReference type="OrthoDB" id="1952761at2"/>
<evidence type="ECO:0000313" key="1">
    <source>
        <dbReference type="EMBL" id="EHQ61951.1"/>
    </source>
</evidence>
<dbReference type="AlphaFoldDB" id="H3SGE1"/>
<evidence type="ECO:0000313" key="2">
    <source>
        <dbReference type="Proteomes" id="UP000003900"/>
    </source>
</evidence>
<organism evidence="1 2">
    <name type="scientific">Paenibacillus dendritiformis C454</name>
    <dbReference type="NCBI Taxonomy" id="1131935"/>
    <lineage>
        <taxon>Bacteria</taxon>
        <taxon>Bacillati</taxon>
        <taxon>Bacillota</taxon>
        <taxon>Bacilli</taxon>
        <taxon>Bacillales</taxon>
        <taxon>Paenibacillaceae</taxon>
        <taxon>Paenibacillus</taxon>
    </lineage>
</organism>
<comment type="caution">
    <text evidence="1">The sequence shown here is derived from an EMBL/GenBank/DDBJ whole genome shotgun (WGS) entry which is preliminary data.</text>
</comment>